<organism evidence="3 4">
    <name type="scientific">Tannerella sp. oral taxon BU063 isolate Cell 6/7/9</name>
    <dbReference type="NCBI Taxonomy" id="1411021"/>
    <lineage>
        <taxon>Bacteria</taxon>
        <taxon>Pseudomonadati</taxon>
        <taxon>Bacteroidota</taxon>
        <taxon>Bacteroidia</taxon>
        <taxon>Bacteroidales</taxon>
        <taxon>Tannerellaceae</taxon>
        <taxon>Tannerella</taxon>
    </lineage>
</organism>
<comment type="caution">
    <text evidence="3">The sequence shown here is derived from an EMBL/GenBank/DDBJ whole genome shotgun (WGS) entry which is preliminary data.</text>
</comment>
<evidence type="ECO:0000313" key="4">
    <source>
        <dbReference type="Proteomes" id="UP000018874"/>
    </source>
</evidence>
<dbReference type="GO" id="GO:0046872">
    <property type="term" value="F:metal ion binding"/>
    <property type="evidence" value="ECO:0007669"/>
    <property type="project" value="UniProtKB-KW"/>
</dbReference>
<evidence type="ECO:0000256" key="1">
    <source>
        <dbReference type="ARBA" id="ARBA00022723"/>
    </source>
</evidence>
<evidence type="ECO:0008006" key="5">
    <source>
        <dbReference type="Google" id="ProtNLM"/>
    </source>
</evidence>
<keyword evidence="1" id="KW-0479">Metal-binding</keyword>
<evidence type="ECO:0000313" key="3">
    <source>
        <dbReference type="EMBL" id="ETK10912.1"/>
    </source>
</evidence>
<dbReference type="Gene3D" id="3.20.20.70">
    <property type="entry name" value="Aldolase class I"/>
    <property type="match status" value="1"/>
</dbReference>
<dbReference type="Pfam" id="PF00834">
    <property type="entry name" value="Ribul_P_3_epim"/>
    <property type="match status" value="1"/>
</dbReference>
<reference evidence="3 4" key="1">
    <citation type="submission" date="2013-11" db="EMBL/GenBank/DDBJ databases">
        <title>Single cell genomics of uncultured Tannerella BU063 (oral taxon 286).</title>
        <authorList>
            <person name="Beall C.J."/>
            <person name="Campbell A.G."/>
            <person name="Griffen A.L."/>
            <person name="Podar M."/>
            <person name="Leys E.J."/>
        </authorList>
    </citation>
    <scope>NUCLEOTIDE SEQUENCE [LARGE SCALE GENOMIC DNA]</scope>
    <source>
        <strain evidence="3">Cell 6/7/9</strain>
    </source>
</reference>
<keyword evidence="4" id="KW-1185">Reference proteome</keyword>
<dbReference type="InterPro" id="IPR000056">
    <property type="entry name" value="Ribul_P_3_epim-like"/>
</dbReference>
<keyword evidence="2" id="KW-0413">Isomerase</keyword>
<gene>
    <name evidence="3" type="ORF">T231_02285</name>
</gene>
<dbReference type="GO" id="GO:0016857">
    <property type="term" value="F:racemase and epimerase activity, acting on carbohydrates and derivatives"/>
    <property type="evidence" value="ECO:0007669"/>
    <property type="project" value="InterPro"/>
</dbReference>
<sequence>MLELGNAVRDIEKSGCDMIHYDVMDGVFVPRYGLLPEALESVKTITRLPVSVHMMTIEPEKYLPAFIDAGADCLVVHAEVCTHLHRTLSLIKDRGKKAGVALNITTPLSVLDYVLDNIDTITLMAINPGIVGHKIIPIVYKKIEELNRMLMRYGKQNILIEIDGGVTFESAPLMLESGADILVCGSSTLFKKEGSVEDSMRDLREILELPK</sequence>
<dbReference type="CDD" id="cd00429">
    <property type="entry name" value="RPE"/>
    <property type="match status" value="1"/>
</dbReference>
<dbReference type="SUPFAM" id="SSF51366">
    <property type="entry name" value="Ribulose-phoshate binding barrel"/>
    <property type="match status" value="1"/>
</dbReference>
<dbReference type="GO" id="GO:0005975">
    <property type="term" value="P:carbohydrate metabolic process"/>
    <property type="evidence" value="ECO:0007669"/>
    <property type="project" value="InterPro"/>
</dbReference>
<dbReference type="InterPro" id="IPR013785">
    <property type="entry name" value="Aldolase_TIM"/>
</dbReference>
<protein>
    <recommendedName>
        <fullName evidence="5">Ribulose-phosphate 3-epimerase</fullName>
    </recommendedName>
</protein>
<accession>W2CWU3</accession>
<evidence type="ECO:0000256" key="2">
    <source>
        <dbReference type="ARBA" id="ARBA00023235"/>
    </source>
</evidence>
<dbReference type="InterPro" id="IPR011060">
    <property type="entry name" value="RibuloseP-bd_barrel"/>
</dbReference>
<dbReference type="EMBL" id="AYYD01000461">
    <property type="protein sequence ID" value="ETK10912.1"/>
    <property type="molecule type" value="Genomic_DNA"/>
</dbReference>
<dbReference type="Proteomes" id="UP000018874">
    <property type="component" value="Unassembled WGS sequence"/>
</dbReference>
<dbReference type="PANTHER" id="PTHR11749">
    <property type="entry name" value="RIBULOSE-5-PHOSPHATE-3-EPIMERASE"/>
    <property type="match status" value="1"/>
</dbReference>
<dbReference type="AlphaFoldDB" id="W2CWU3"/>
<proteinExistence type="predicted"/>
<name>W2CWU3_9BACT</name>
<dbReference type="NCBIfam" id="NF004076">
    <property type="entry name" value="PRK05581.1-4"/>
    <property type="match status" value="1"/>
</dbReference>